<name>A0A4U1J9E9_9BACT</name>
<dbReference type="InterPro" id="IPR009078">
    <property type="entry name" value="Ferritin-like_SF"/>
</dbReference>
<gene>
    <name evidence="1" type="ORF">E8A74_23935</name>
</gene>
<dbReference type="AlphaFoldDB" id="A0A4U1J9E9"/>
<dbReference type="Proteomes" id="UP000309215">
    <property type="component" value="Unassembled WGS sequence"/>
</dbReference>
<organism evidence="1 2">
    <name type="scientific">Polyangium fumosum</name>
    <dbReference type="NCBI Taxonomy" id="889272"/>
    <lineage>
        <taxon>Bacteria</taxon>
        <taxon>Pseudomonadati</taxon>
        <taxon>Myxococcota</taxon>
        <taxon>Polyangia</taxon>
        <taxon>Polyangiales</taxon>
        <taxon>Polyangiaceae</taxon>
        <taxon>Polyangium</taxon>
    </lineage>
</organism>
<evidence type="ECO:0000313" key="2">
    <source>
        <dbReference type="Proteomes" id="UP000309215"/>
    </source>
</evidence>
<proteinExistence type="predicted"/>
<evidence type="ECO:0000313" key="1">
    <source>
        <dbReference type="EMBL" id="TKD04411.1"/>
    </source>
</evidence>
<dbReference type="RefSeq" id="WP_136931380.1">
    <property type="nucleotide sequence ID" value="NZ_SSMQ01000025.1"/>
</dbReference>
<accession>A0A4U1J9E9</accession>
<sequence length="390" mass="44790">MALDLTKEKGVALDAQEDFTWRDMVREPISKLNDDAFTRLRIILMNGLEMEANRFQHAFARMNAPMRADLARVRRIETHQQVLVNWLLPADQSPLETTIAYEQVAIEVTASLARLEPDPYIAQVLRFGLLEDFDHLYRYSALLDRLEGKDANAILQSYTDVLPGRPTVVEHRYPTDDLREPYDRTTAAPITKLVSLTILAGEQQTLNYYQNIGPLFSDPVARLLYAEIAHIEEQHVTQYEAIIDPNETWMEKWLLHECTEVWNYLACMEQESNARLKAIWERMVAYELGHLNHVMDLFRRVENRDPFEIIPTSLPERIKYMSHRDDVRQVLKNEVHLRSVGTQFVPVGQVPPDSPSIAYNRQINSAGSPSQTVAAGYVYTPGTELVKKAA</sequence>
<dbReference type="OrthoDB" id="1836949at2"/>
<dbReference type="EMBL" id="SSMQ01000025">
    <property type="protein sequence ID" value="TKD04411.1"/>
    <property type="molecule type" value="Genomic_DNA"/>
</dbReference>
<protein>
    <recommendedName>
        <fullName evidence="3">Ferritin-like domain-containing protein</fullName>
    </recommendedName>
</protein>
<reference evidence="1 2" key="1">
    <citation type="submission" date="2019-04" db="EMBL/GenBank/DDBJ databases">
        <authorList>
            <person name="Li Y."/>
            <person name="Wang J."/>
        </authorList>
    </citation>
    <scope>NUCLEOTIDE SEQUENCE [LARGE SCALE GENOMIC DNA]</scope>
    <source>
        <strain evidence="1 2">DSM 14668</strain>
    </source>
</reference>
<evidence type="ECO:0008006" key="3">
    <source>
        <dbReference type="Google" id="ProtNLM"/>
    </source>
</evidence>
<comment type="caution">
    <text evidence="1">The sequence shown here is derived from an EMBL/GenBank/DDBJ whole genome shotgun (WGS) entry which is preliminary data.</text>
</comment>
<keyword evidence="2" id="KW-1185">Reference proteome</keyword>
<dbReference type="SUPFAM" id="SSF47240">
    <property type="entry name" value="Ferritin-like"/>
    <property type="match status" value="2"/>
</dbReference>